<evidence type="ECO:0000256" key="1">
    <source>
        <dbReference type="ARBA" id="ARBA00022670"/>
    </source>
</evidence>
<dbReference type="InParanoid" id="A0A7R8UQU5"/>
<evidence type="ECO:0000313" key="15">
    <source>
        <dbReference type="Proteomes" id="UP000594454"/>
    </source>
</evidence>
<reference evidence="14 15" key="1">
    <citation type="submission" date="2020-11" db="EMBL/GenBank/DDBJ databases">
        <authorList>
            <person name="Wallbank WR R."/>
            <person name="Pardo Diaz C."/>
            <person name="Kozak K."/>
            <person name="Martin S."/>
            <person name="Jiggins C."/>
            <person name="Moest M."/>
            <person name="Warren A I."/>
            <person name="Generalovic N T."/>
            <person name="Byers J.R.P. K."/>
            <person name="Montejo-Kovacevich G."/>
            <person name="Yen C E."/>
        </authorList>
    </citation>
    <scope>NUCLEOTIDE SEQUENCE [LARGE SCALE GENOMIC DNA]</scope>
</reference>
<dbReference type="PROSITE" id="PS51888">
    <property type="entry name" value="CLIP"/>
    <property type="match status" value="1"/>
</dbReference>
<dbReference type="EMBL" id="LR899011">
    <property type="protein sequence ID" value="CAD7085334.1"/>
    <property type="molecule type" value="Genomic_DNA"/>
</dbReference>
<keyword evidence="1 10" id="KW-0645">Protease</keyword>
<dbReference type="InterPro" id="IPR001314">
    <property type="entry name" value="Peptidase_S1A"/>
</dbReference>
<gene>
    <name evidence="14" type="ORF">HERILL_LOCUS8184</name>
</gene>
<dbReference type="Proteomes" id="UP000594454">
    <property type="component" value="Chromosome 3"/>
</dbReference>
<evidence type="ECO:0000256" key="4">
    <source>
        <dbReference type="ARBA" id="ARBA00022825"/>
    </source>
</evidence>
<dbReference type="PRINTS" id="PR00722">
    <property type="entry name" value="CHYMOTRYPSIN"/>
</dbReference>
<sequence>MKEIAITLLLVCAKVIGQNHNCYNPNRRPGICISIFQCPTLLNLITQQPVNEEDRRFLVESQCDDGPGEPPFVCCNNDIGFLSGPISSSIGTYGKGVGNIIPPPPTCGTQGNSNEVPQGEIETSDTFPWLALLAYVTDKGTSSLSCGGSLINNRYVLTAAHCVKGAVERMIGPLYAVRLGLVSLSDDFANCTESDPAGCIEVGIEEVIAHELYNANSANRYHDIALIRLSREIPYSDSIRPICLPATVSFERSAINTELRVAGWGTSPRGSQGLVKLDGTIPTISLEDCQSMLQATNVTIAESQICAGGRDADDSCSGDSGGPLMARIRNHWVIEGIFSFNDNCGGFGLWPGVYTRVSGYGNWIRRHMRP</sequence>
<dbReference type="InterPro" id="IPR022700">
    <property type="entry name" value="CLIP"/>
</dbReference>
<dbReference type="InterPro" id="IPR043504">
    <property type="entry name" value="Peptidase_S1_PA_chymotrypsin"/>
</dbReference>
<dbReference type="GO" id="GO:0006508">
    <property type="term" value="P:proteolysis"/>
    <property type="evidence" value="ECO:0007669"/>
    <property type="project" value="UniProtKB-KW"/>
</dbReference>
<keyword evidence="5" id="KW-0106">Calcium</keyword>
<evidence type="ECO:0000256" key="3">
    <source>
        <dbReference type="ARBA" id="ARBA00022801"/>
    </source>
</evidence>
<dbReference type="PROSITE" id="PS50240">
    <property type="entry name" value="TRYPSIN_DOM"/>
    <property type="match status" value="1"/>
</dbReference>
<evidence type="ECO:0000256" key="10">
    <source>
        <dbReference type="RuleBase" id="RU363034"/>
    </source>
</evidence>
<evidence type="ECO:0000313" key="14">
    <source>
        <dbReference type="EMBL" id="CAD7085334.1"/>
    </source>
</evidence>
<name>A0A7R8UQU5_HERIL</name>
<dbReference type="Pfam" id="PF00089">
    <property type="entry name" value="Trypsin"/>
    <property type="match status" value="1"/>
</dbReference>
<evidence type="ECO:0000256" key="11">
    <source>
        <dbReference type="RuleBase" id="RU366078"/>
    </source>
</evidence>
<keyword evidence="7" id="KW-1015">Disulfide bond</keyword>
<dbReference type="InterPro" id="IPR009003">
    <property type="entry name" value="Peptidase_S1_PA"/>
</dbReference>
<dbReference type="EC" id="3.4.21.-" evidence="10"/>
<dbReference type="FunFam" id="3.30.1640.30:FF:000001">
    <property type="entry name" value="Serine protease 7"/>
    <property type="match status" value="1"/>
</dbReference>
<dbReference type="PANTHER" id="PTHR24256">
    <property type="entry name" value="TRYPTASE-RELATED"/>
    <property type="match status" value="1"/>
</dbReference>
<dbReference type="SMART" id="SM00020">
    <property type="entry name" value="Tryp_SPc"/>
    <property type="match status" value="1"/>
</dbReference>
<dbReference type="InterPro" id="IPR018114">
    <property type="entry name" value="TRYPSIN_HIS"/>
</dbReference>
<evidence type="ECO:0000256" key="6">
    <source>
        <dbReference type="ARBA" id="ARBA00023145"/>
    </source>
</evidence>
<feature type="domain" description="Clip" evidence="13">
    <location>
        <begin position="21"/>
        <end position="75"/>
    </location>
</feature>
<comment type="similarity">
    <text evidence="9 11">Belongs to the peptidase S1 family. CLIP subfamily.</text>
</comment>
<comment type="domain">
    <text evidence="11">The clip domain consists of 35-55 residues which are 'knitted' together usually by 3 conserved disulfide bonds forming a clip-like compact structure.</text>
</comment>
<dbReference type="SMART" id="SM00680">
    <property type="entry name" value="CLIP"/>
    <property type="match status" value="1"/>
</dbReference>
<evidence type="ECO:0000256" key="5">
    <source>
        <dbReference type="ARBA" id="ARBA00022837"/>
    </source>
</evidence>
<dbReference type="Gene3D" id="2.40.10.10">
    <property type="entry name" value="Trypsin-like serine proteases"/>
    <property type="match status" value="2"/>
</dbReference>
<dbReference type="SUPFAM" id="SSF50494">
    <property type="entry name" value="Trypsin-like serine proteases"/>
    <property type="match status" value="1"/>
</dbReference>
<keyword evidence="8" id="KW-0325">Glycoprotein</keyword>
<proteinExistence type="inferred from homology"/>
<evidence type="ECO:0000256" key="8">
    <source>
        <dbReference type="ARBA" id="ARBA00023180"/>
    </source>
</evidence>
<evidence type="ECO:0000256" key="7">
    <source>
        <dbReference type="ARBA" id="ARBA00023157"/>
    </source>
</evidence>
<accession>A0A7R8UQU5</accession>
<feature type="signal peptide" evidence="11">
    <location>
        <begin position="1"/>
        <end position="17"/>
    </location>
</feature>
<dbReference type="CDD" id="cd00190">
    <property type="entry name" value="Tryp_SPc"/>
    <property type="match status" value="1"/>
</dbReference>
<dbReference type="PROSITE" id="PS00134">
    <property type="entry name" value="TRYPSIN_HIS"/>
    <property type="match status" value="1"/>
</dbReference>
<keyword evidence="11" id="KW-0964">Secreted</keyword>
<keyword evidence="6" id="KW-0865">Zymogen</keyword>
<dbReference type="AlphaFoldDB" id="A0A7R8UQU5"/>
<dbReference type="InterPro" id="IPR038565">
    <property type="entry name" value="CLIP_sf"/>
</dbReference>
<dbReference type="InterPro" id="IPR033116">
    <property type="entry name" value="TRYPSIN_SER"/>
</dbReference>
<dbReference type="InterPro" id="IPR001254">
    <property type="entry name" value="Trypsin_dom"/>
</dbReference>
<organism evidence="14 15">
    <name type="scientific">Hermetia illucens</name>
    <name type="common">Black soldier fly</name>
    <dbReference type="NCBI Taxonomy" id="343691"/>
    <lineage>
        <taxon>Eukaryota</taxon>
        <taxon>Metazoa</taxon>
        <taxon>Ecdysozoa</taxon>
        <taxon>Arthropoda</taxon>
        <taxon>Hexapoda</taxon>
        <taxon>Insecta</taxon>
        <taxon>Pterygota</taxon>
        <taxon>Neoptera</taxon>
        <taxon>Endopterygota</taxon>
        <taxon>Diptera</taxon>
        <taxon>Brachycera</taxon>
        <taxon>Stratiomyomorpha</taxon>
        <taxon>Stratiomyidae</taxon>
        <taxon>Hermetiinae</taxon>
        <taxon>Hermetia</taxon>
    </lineage>
</organism>
<feature type="chain" id="PRO_5031587400" description="CLIP domain-containing serine protease" evidence="11">
    <location>
        <begin position="18"/>
        <end position="370"/>
    </location>
</feature>
<evidence type="ECO:0000259" key="13">
    <source>
        <dbReference type="PROSITE" id="PS51888"/>
    </source>
</evidence>
<dbReference type="FunFam" id="2.40.10.10:FF:000028">
    <property type="entry name" value="Serine protease easter"/>
    <property type="match status" value="1"/>
</dbReference>
<evidence type="ECO:0000256" key="2">
    <source>
        <dbReference type="ARBA" id="ARBA00022729"/>
    </source>
</evidence>
<keyword evidence="15" id="KW-1185">Reference proteome</keyword>
<dbReference type="PROSITE" id="PS00135">
    <property type="entry name" value="TRYPSIN_SER"/>
    <property type="match status" value="1"/>
</dbReference>
<keyword evidence="3 10" id="KW-0378">Hydrolase</keyword>
<feature type="domain" description="Peptidase S1" evidence="12">
    <location>
        <begin position="116"/>
        <end position="369"/>
    </location>
</feature>
<dbReference type="GO" id="GO:0005576">
    <property type="term" value="C:extracellular region"/>
    <property type="evidence" value="ECO:0007669"/>
    <property type="project" value="UniProtKB-SubCell"/>
</dbReference>
<comment type="subcellular location">
    <subcellularLocation>
        <location evidence="11">Secreted</location>
    </subcellularLocation>
</comment>
<dbReference type="Gene3D" id="3.30.1640.30">
    <property type="match status" value="1"/>
</dbReference>
<dbReference type="OrthoDB" id="9981647at2759"/>
<keyword evidence="4 10" id="KW-0720">Serine protease</keyword>
<dbReference type="InterPro" id="IPR051487">
    <property type="entry name" value="Ser/Thr_Proteases_Immune/Dev"/>
</dbReference>
<keyword evidence="2 11" id="KW-0732">Signal</keyword>
<protein>
    <recommendedName>
        <fullName evidence="11">CLIP domain-containing serine protease</fullName>
        <ecNumber evidence="10">3.4.21.-</ecNumber>
    </recommendedName>
</protein>
<evidence type="ECO:0000256" key="9">
    <source>
        <dbReference type="ARBA" id="ARBA00024195"/>
    </source>
</evidence>
<dbReference type="GO" id="GO:0004252">
    <property type="term" value="F:serine-type endopeptidase activity"/>
    <property type="evidence" value="ECO:0007669"/>
    <property type="project" value="UniProtKB-UniRule"/>
</dbReference>
<dbReference type="Pfam" id="PF12032">
    <property type="entry name" value="CLIP"/>
    <property type="match status" value="1"/>
</dbReference>
<evidence type="ECO:0000259" key="12">
    <source>
        <dbReference type="PROSITE" id="PS50240"/>
    </source>
</evidence>